<name>F2PPM6_TRIEC</name>
<gene>
    <name evidence="2" type="ORF">TEQG_02878</name>
</gene>
<dbReference type="VEuPathDB" id="FungiDB:TEQG_02878"/>
<sequence>MGIVDMERVALEPKVRARLLAMDVAAAAAAVVVVVKSEEQRLKVPKRDADSAGTSSDFRRPQICRAASSISKSPLAAHPRRSWTSHTGLVAVGRKLQTGDPAARRCLAHITGAQKSTARSAHGFYFLPIFAPAAAGTWL</sequence>
<dbReference type="HOGENOM" id="CLU_1846515_0_0_1"/>
<evidence type="ECO:0000313" key="3">
    <source>
        <dbReference type="Proteomes" id="UP000009169"/>
    </source>
</evidence>
<feature type="region of interest" description="Disordered" evidence="1">
    <location>
        <begin position="39"/>
        <end position="60"/>
    </location>
</feature>
<organism evidence="2 3">
    <name type="scientific">Trichophyton equinum (strain ATCC MYA-4606 / CBS 127.97)</name>
    <name type="common">Horse ringworm fungus</name>
    <dbReference type="NCBI Taxonomy" id="559882"/>
    <lineage>
        <taxon>Eukaryota</taxon>
        <taxon>Fungi</taxon>
        <taxon>Dikarya</taxon>
        <taxon>Ascomycota</taxon>
        <taxon>Pezizomycotina</taxon>
        <taxon>Eurotiomycetes</taxon>
        <taxon>Eurotiomycetidae</taxon>
        <taxon>Onygenales</taxon>
        <taxon>Arthrodermataceae</taxon>
        <taxon>Trichophyton</taxon>
    </lineage>
</organism>
<dbReference type="Proteomes" id="UP000009169">
    <property type="component" value="Unassembled WGS sequence"/>
</dbReference>
<reference evidence="3" key="1">
    <citation type="journal article" date="2012" name="MBio">
        <title>Comparative genome analysis of Trichophyton rubrum and related dermatophytes reveals candidate genes involved in infection.</title>
        <authorList>
            <person name="Martinez D.A."/>
            <person name="Oliver B.G."/>
            <person name="Graeser Y."/>
            <person name="Goldberg J.M."/>
            <person name="Li W."/>
            <person name="Martinez-Rossi N.M."/>
            <person name="Monod M."/>
            <person name="Shelest E."/>
            <person name="Barton R.C."/>
            <person name="Birch E."/>
            <person name="Brakhage A.A."/>
            <person name="Chen Z."/>
            <person name="Gurr S.J."/>
            <person name="Heiman D."/>
            <person name="Heitman J."/>
            <person name="Kosti I."/>
            <person name="Rossi A."/>
            <person name="Saif S."/>
            <person name="Samalova M."/>
            <person name="Saunders C.W."/>
            <person name="Shea T."/>
            <person name="Summerbell R.C."/>
            <person name="Xu J."/>
            <person name="Young S."/>
            <person name="Zeng Q."/>
            <person name="Birren B.W."/>
            <person name="Cuomo C.A."/>
            <person name="White T.C."/>
        </authorList>
    </citation>
    <scope>NUCLEOTIDE SEQUENCE [LARGE SCALE GENOMIC DNA]</scope>
    <source>
        <strain evidence="3">ATCC MYA-4606 / CBS 127.97</strain>
    </source>
</reference>
<dbReference type="AlphaFoldDB" id="F2PPM6"/>
<protein>
    <submittedName>
        <fullName evidence="2">Uncharacterized protein</fullName>
    </submittedName>
</protein>
<evidence type="ECO:0000256" key="1">
    <source>
        <dbReference type="SAM" id="MobiDB-lite"/>
    </source>
</evidence>
<proteinExistence type="predicted"/>
<feature type="compositionally biased region" description="Basic and acidic residues" evidence="1">
    <location>
        <begin position="39"/>
        <end position="50"/>
    </location>
</feature>
<keyword evidence="3" id="KW-1185">Reference proteome</keyword>
<accession>F2PPM6</accession>
<evidence type="ECO:0000313" key="2">
    <source>
        <dbReference type="EMBL" id="EGE03844.1"/>
    </source>
</evidence>
<dbReference type="EMBL" id="DS995729">
    <property type="protein sequence ID" value="EGE03844.1"/>
    <property type="molecule type" value="Genomic_DNA"/>
</dbReference>